<feature type="signal peptide" evidence="1">
    <location>
        <begin position="1"/>
        <end position="22"/>
    </location>
</feature>
<protein>
    <submittedName>
        <fullName evidence="2">Prokaryotic membrane lipoprotein lipid attachment site</fullName>
    </submittedName>
</protein>
<evidence type="ECO:0000313" key="2">
    <source>
        <dbReference type="EMBL" id="KPQ31318.1"/>
    </source>
</evidence>
<evidence type="ECO:0000256" key="1">
    <source>
        <dbReference type="SAM" id="SignalP"/>
    </source>
</evidence>
<reference evidence="2 3" key="1">
    <citation type="submission" date="2015-09" db="EMBL/GenBank/DDBJ databases">
        <title>Identification and resolution of microdiversity through metagenomic sequencing of parallel consortia.</title>
        <authorList>
            <person name="Nelson W.C."/>
            <person name="Romine M.F."/>
            <person name="Lindemann S.R."/>
        </authorList>
    </citation>
    <scope>NUCLEOTIDE SEQUENCE [LARGE SCALE GENOMIC DNA]</scope>
    <source>
        <strain evidence="2">Ana</strain>
    </source>
</reference>
<gene>
    <name evidence="2" type="ORF">HLUCCA11_24005</name>
</gene>
<dbReference type="AlphaFoldDB" id="A0A0P8BCL9"/>
<dbReference type="Proteomes" id="UP000050465">
    <property type="component" value="Unassembled WGS sequence"/>
</dbReference>
<keyword evidence="2" id="KW-0449">Lipoprotein</keyword>
<dbReference type="EMBL" id="LJZR01000111">
    <property type="protein sequence ID" value="KPQ31318.1"/>
    <property type="molecule type" value="Genomic_DNA"/>
</dbReference>
<organism evidence="2 3">
    <name type="scientific">Phormidesmis priestleyi Ana</name>
    <dbReference type="NCBI Taxonomy" id="1666911"/>
    <lineage>
        <taxon>Bacteria</taxon>
        <taxon>Bacillati</taxon>
        <taxon>Cyanobacteriota</taxon>
        <taxon>Cyanophyceae</taxon>
        <taxon>Leptolyngbyales</taxon>
        <taxon>Leptolyngbyaceae</taxon>
        <taxon>Phormidesmis</taxon>
    </lineage>
</organism>
<accession>A0A0P8BCL9</accession>
<dbReference type="PROSITE" id="PS51257">
    <property type="entry name" value="PROKAR_LIPOPROTEIN"/>
    <property type="match status" value="1"/>
</dbReference>
<evidence type="ECO:0000313" key="3">
    <source>
        <dbReference type="Proteomes" id="UP000050465"/>
    </source>
</evidence>
<name>A0A0P8BCL9_9CYAN</name>
<sequence length="154" mass="17212">MSNSPRQMLLPLLIAITLAGCAGHPPEPPSVTETSAARADLADRVQFIENYVTFRRKYVKLDYDVMYQNNGGGLIPAPSDWDIRLIAEVPPAEIDDWVPVGADKIAVSQPEWLRELPGSIERNGITEWYRKSGTVVAIDRTRSIVAYWNTTMPE</sequence>
<proteinExistence type="predicted"/>
<comment type="caution">
    <text evidence="2">The sequence shown here is derived from an EMBL/GenBank/DDBJ whole genome shotgun (WGS) entry which is preliminary data.</text>
</comment>
<feature type="chain" id="PRO_5006148403" evidence="1">
    <location>
        <begin position="23"/>
        <end position="154"/>
    </location>
</feature>
<keyword evidence="1" id="KW-0732">Signal</keyword>